<dbReference type="Pfam" id="PF26305">
    <property type="entry name" value="CD_NTase_C"/>
    <property type="match status" value="1"/>
</dbReference>
<dbReference type="AlphaFoldDB" id="A0A931NEX1"/>
<evidence type="ECO:0000256" key="4">
    <source>
        <dbReference type="ARBA" id="ARBA00023118"/>
    </source>
</evidence>
<dbReference type="InterPro" id="IPR058909">
    <property type="entry name" value="CD_NTase_C"/>
</dbReference>
<evidence type="ECO:0000256" key="2">
    <source>
        <dbReference type="ARBA" id="ARBA00022695"/>
    </source>
</evidence>
<protein>
    <recommendedName>
        <fullName evidence="5">cGAS/DncV-like nucleotidyltransferase C-terminal helical domain-containing protein</fullName>
    </recommendedName>
</protein>
<keyword evidence="7" id="KW-1185">Reference proteome</keyword>
<evidence type="ECO:0000313" key="7">
    <source>
        <dbReference type="Proteomes" id="UP000613266"/>
    </source>
</evidence>
<accession>A0A931NEX1</accession>
<sequence>MADIQKRLIQLRARRVGDDRPARTLLDAAETRDALIKSLTASNESWEEKRQSKPFTAYAIGAMQPVDAQYTRVSREEAKRVEDQLKPRLSARGIPTEYRLQGSVALDIHIRRVSDVDILALDKSHLTYERHGVAAGRGMYLGLPARMSPTVLANLRRGIVTCLEDAFPRAQVEPGSKAVSIAGGSLRRVVDVVPSHWHDTAEYQQSQLERDRGVTILDASDGRTIENLPFLHIHRIAEQCKATYGGLRKAIRLCKQLKADMEADGRTVALPSFDIAALMYHADETWLRYGIVSELSILGEAQRHLDHLALNRTEARKLKTPDGLRTILDTEKKFEGLTSLSVEMDDLVRQVAREHGVADPTQLTMDGLRTTLRSAKVIA</sequence>
<comment type="caution">
    <text evidence="6">The sequence shown here is derived from an EMBL/GenBank/DDBJ whole genome shotgun (WGS) entry which is preliminary data.</text>
</comment>
<organism evidence="6 7">
    <name type="scientific">Inhella proteolytica</name>
    <dbReference type="NCBI Taxonomy" id="2795029"/>
    <lineage>
        <taxon>Bacteria</taxon>
        <taxon>Pseudomonadati</taxon>
        <taxon>Pseudomonadota</taxon>
        <taxon>Betaproteobacteria</taxon>
        <taxon>Burkholderiales</taxon>
        <taxon>Sphaerotilaceae</taxon>
        <taxon>Inhella</taxon>
    </lineage>
</organism>
<feature type="domain" description="cGAS/DncV-like nucleotidyltransferase C-terminal helical" evidence="5">
    <location>
        <begin position="238"/>
        <end position="333"/>
    </location>
</feature>
<evidence type="ECO:0000256" key="3">
    <source>
        <dbReference type="ARBA" id="ARBA00022741"/>
    </source>
</evidence>
<evidence type="ECO:0000313" key="6">
    <source>
        <dbReference type="EMBL" id="MBH9578162.1"/>
    </source>
</evidence>
<dbReference type="EMBL" id="JAEDAK010000010">
    <property type="protein sequence ID" value="MBH9578162.1"/>
    <property type="molecule type" value="Genomic_DNA"/>
</dbReference>
<evidence type="ECO:0000256" key="1">
    <source>
        <dbReference type="ARBA" id="ARBA00022679"/>
    </source>
</evidence>
<keyword evidence="2" id="KW-0548">Nucleotidyltransferase</keyword>
<keyword evidence="3" id="KW-0547">Nucleotide-binding</keyword>
<name>A0A931NEX1_9BURK</name>
<keyword evidence="4" id="KW-0051">Antiviral defense</keyword>
<evidence type="ECO:0000259" key="5">
    <source>
        <dbReference type="Pfam" id="PF26305"/>
    </source>
</evidence>
<gene>
    <name evidence="6" type="ORF">I7X39_14830</name>
</gene>
<dbReference type="Proteomes" id="UP000613266">
    <property type="component" value="Unassembled WGS sequence"/>
</dbReference>
<reference evidence="6" key="1">
    <citation type="submission" date="2020-12" db="EMBL/GenBank/DDBJ databases">
        <title>The genome sequence of Inhella sp. 1Y17.</title>
        <authorList>
            <person name="Liu Y."/>
        </authorList>
    </citation>
    <scope>NUCLEOTIDE SEQUENCE</scope>
    <source>
        <strain evidence="6">1Y17</strain>
    </source>
</reference>
<keyword evidence="1" id="KW-0808">Transferase</keyword>
<dbReference type="RefSeq" id="WP_198111933.1">
    <property type="nucleotide sequence ID" value="NZ_JAEDAK010000010.1"/>
</dbReference>
<proteinExistence type="predicted"/>